<evidence type="ECO:0000256" key="1">
    <source>
        <dbReference type="SAM" id="MobiDB-lite"/>
    </source>
</evidence>
<protein>
    <submittedName>
        <fullName evidence="3">Chromosome partitioning protein, ParB family</fullName>
    </submittedName>
</protein>
<proteinExistence type="predicted"/>
<accession>A0A9X8N5P4</accession>
<dbReference type="Proteomes" id="UP000184388">
    <property type="component" value="Unassembled WGS sequence"/>
</dbReference>
<comment type="caution">
    <text evidence="3">The sequence shown here is derived from an EMBL/GenBank/DDBJ whole genome shotgun (WGS) entry which is preliminary data.</text>
</comment>
<dbReference type="GO" id="GO:0005694">
    <property type="term" value="C:chromosome"/>
    <property type="evidence" value="ECO:0007669"/>
    <property type="project" value="TreeGrafter"/>
</dbReference>
<dbReference type="EMBL" id="FRBK01000019">
    <property type="protein sequence ID" value="SHN09000.1"/>
    <property type="molecule type" value="Genomic_DNA"/>
</dbReference>
<gene>
    <name evidence="3" type="ORF">SAMN05216268_119114</name>
</gene>
<evidence type="ECO:0000259" key="2">
    <source>
        <dbReference type="SMART" id="SM00470"/>
    </source>
</evidence>
<dbReference type="InterPro" id="IPR050336">
    <property type="entry name" value="Chromosome_partition/occlusion"/>
</dbReference>
<dbReference type="SMART" id="SM00470">
    <property type="entry name" value="ParB"/>
    <property type="match status" value="1"/>
</dbReference>
<dbReference type="PANTHER" id="PTHR33375">
    <property type="entry name" value="CHROMOSOME-PARTITIONING PROTEIN PARB-RELATED"/>
    <property type="match status" value="1"/>
</dbReference>
<dbReference type="AlphaFoldDB" id="A0A9X8N5P4"/>
<dbReference type="InterPro" id="IPR036086">
    <property type="entry name" value="ParB/Sulfiredoxin_sf"/>
</dbReference>
<dbReference type="GO" id="GO:0007059">
    <property type="term" value="P:chromosome segregation"/>
    <property type="evidence" value="ECO:0007669"/>
    <property type="project" value="TreeGrafter"/>
</dbReference>
<evidence type="ECO:0000313" key="3">
    <source>
        <dbReference type="EMBL" id="SHN09000.1"/>
    </source>
</evidence>
<evidence type="ECO:0000313" key="4">
    <source>
        <dbReference type="Proteomes" id="UP000184388"/>
    </source>
</evidence>
<dbReference type="PANTHER" id="PTHR33375:SF1">
    <property type="entry name" value="CHROMOSOME-PARTITIONING PROTEIN PARB-RELATED"/>
    <property type="match status" value="1"/>
</dbReference>
<name>A0A9X8N5P4_9ACTN</name>
<dbReference type="Gene3D" id="3.90.1530.30">
    <property type="match status" value="1"/>
</dbReference>
<dbReference type="RefSeq" id="WP_073448046.1">
    <property type="nucleotide sequence ID" value="NZ_FRBK01000019.1"/>
</dbReference>
<feature type="compositionally biased region" description="Basic and acidic residues" evidence="1">
    <location>
        <begin position="501"/>
        <end position="513"/>
    </location>
</feature>
<dbReference type="SUPFAM" id="SSF110849">
    <property type="entry name" value="ParB/Sulfiredoxin"/>
    <property type="match status" value="1"/>
</dbReference>
<reference evidence="4" key="1">
    <citation type="submission" date="2016-11" db="EMBL/GenBank/DDBJ databases">
        <authorList>
            <person name="Jaros S."/>
            <person name="Januszkiewicz K."/>
            <person name="Wedrychowicz H."/>
        </authorList>
    </citation>
    <scope>NUCLEOTIDE SEQUENCE [LARGE SCALE GENOMIC DNA]</scope>
    <source>
        <strain evidence="4">CGMCC 4.3555</strain>
    </source>
</reference>
<dbReference type="InterPro" id="IPR003115">
    <property type="entry name" value="ParB_N"/>
</dbReference>
<dbReference type="Pfam" id="PF02195">
    <property type="entry name" value="ParB_N"/>
    <property type="match status" value="1"/>
</dbReference>
<sequence length="541" mass="59627">MSATADHATPVEGFTGRFAWVDPHDLVIDPYNHRKHRTTEDGQDGTQPDADLQASVDEFGVLTPLVLRPQSGENEGKLGIIFGQRRNNAALAAAKKAKARKKPYRLVPAIIRDDLKDVDDTSLTVSFIENKHRAQATVRDDIDAARQLSLMSIPKTRKTRHARAMGLKPTDLGAATKAAQLSDQALADGIEADFNLIELAEFQEVESAQGALWNLERAKARDVRQGNTKRGNWKHALAELRAEKERADKCNSLLKELAAAEIPVVDWKRNWTGTSTRPLADLLTSDGAPQTPVTHQACPGHAACIDTGEAEVIWLCTAWHRHGHALTPEAAKADKAQAGPDREAAKAERRLVIANNKAWRQAREVRYDFLTELCAQPEASARVWPLILSAITGTSFAYANFVGRKRTDLTARFLGVKDPNEGRSQWDRVDAPFGTLIARTSPARTWSLLLAHVAAAYELEHMYDAAWRNYNPGVVDWLTFLEAEGYALSAIESKTVARGRAQQEERAKRDQKAEQSGSAQSDSTEDSPETEQHQEPVPAAA</sequence>
<feature type="domain" description="ParB-like N-terminal" evidence="2">
    <location>
        <begin position="19"/>
        <end position="131"/>
    </location>
</feature>
<feature type="region of interest" description="Disordered" evidence="1">
    <location>
        <begin position="497"/>
        <end position="541"/>
    </location>
</feature>
<organism evidence="3 4">
    <name type="scientific">Streptomyces yunnanensis</name>
    <dbReference type="NCBI Taxonomy" id="156453"/>
    <lineage>
        <taxon>Bacteria</taxon>
        <taxon>Bacillati</taxon>
        <taxon>Actinomycetota</taxon>
        <taxon>Actinomycetes</taxon>
        <taxon>Kitasatosporales</taxon>
        <taxon>Streptomycetaceae</taxon>
        <taxon>Streptomyces</taxon>
    </lineage>
</organism>